<keyword evidence="3" id="KW-0597">Phosphoprotein</keyword>
<protein>
    <recommendedName>
        <fullName evidence="1">Stage 0 sporulation protein A homolog</fullName>
    </recommendedName>
</protein>
<keyword evidence="7" id="KW-1185">Reference proteome</keyword>
<dbReference type="Pfam" id="PF03861">
    <property type="entry name" value="ANTAR"/>
    <property type="match status" value="1"/>
</dbReference>
<feature type="domain" description="Response regulatory" evidence="4">
    <location>
        <begin position="5"/>
        <end position="119"/>
    </location>
</feature>
<name>A0A369BBL7_9FIRM</name>
<comment type="caution">
    <text evidence="6">The sequence shown here is derived from an EMBL/GenBank/DDBJ whole genome shotgun (WGS) entry which is preliminary data.</text>
</comment>
<dbReference type="PIRSF" id="PIRSF036382">
    <property type="entry name" value="RR_antiterm"/>
    <property type="match status" value="1"/>
</dbReference>
<dbReference type="InterPro" id="IPR001789">
    <property type="entry name" value="Sig_transdc_resp-reg_receiver"/>
</dbReference>
<comment type="function">
    <text evidence="2">May play the central regulatory role in sporulation. It may be an element of the effector pathway responsible for the activation of sporulation genes in response to nutritional stress. Spo0A may act in concert with spo0H (a sigma factor) to control the expression of some genes that are critical to the sporulation process.</text>
</comment>
<evidence type="ECO:0000259" key="4">
    <source>
        <dbReference type="PROSITE" id="PS50110"/>
    </source>
</evidence>
<dbReference type="Gene3D" id="3.40.50.2300">
    <property type="match status" value="1"/>
</dbReference>
<dbReference type="AlphaFoldDB" id="A0A369BBL7"/>
<dbReference type="InterPro" id="IPR011006">
    <property type="entry name" value="CheY-like_superfamily"/>
</dbReference>
<dbReference type="SUPFAM" id="SSF52172">
    <property type="entry name" value="CheY-like"/>
    <property type="match status" value="1"/>
</dbReference>
<proteinExistence type="predicted"/>
<evidence type="ECO:0000256" key="2">
    <source>
        <dbReference type="ARBA" id="ARBA00024867"/>
    </source>
</evidence>
<dbReference type="GO" id="GO:0003723">
    <property type="term" value="F:RNA binding"/>
    <property type="evidence" value="ECO:0007669"/>
    <property type="project" value="InterPro"/>
</dbReference>
<dbReference type="GO" id="GO:0000160">
    <property type="term" value="P:phosphorelay signal transduction system"/>
    <property type="evidence" value="ECO:0007669"/>
    <property type="project" value="InterPro"/>
</dbReference>
<evidence type="ECO:0000313" key="6">
    <source>
        <dbReference type="EMBL" id="RCX17956.1"/>
    </source>
</evidence>
<evidence type="ECO:0000256" key="1">
    <source>
        <dbReference type="ARBA" id="ARBA00018672"/>
    </source>
</evidence>
<accession>A0A369BBL7</accession>
<dbReference type="Proteomes" id="UP000253034">
    <property type="component" value="Unassembled WGS sequence"/>
</dbReference>
<feature type="domain" description="ANTAR" evidence="5">
    <location>
        <begin position="125"/>
        <end position="186"/>
    </location>
</feature>
<dbReference type="InterPro" id="IPR005561">
    <property type="entry name" value="ANTAR"/>
</dbReference>
<sequence length="194" mass="22511">MAGEKYIVAAVENPLQIAVRNILNPEGYFFLGNCSDAVSLIRLIRSYQPDFIVVDLGMQLRELRNVLETLEDEMLCACILIGDYSDGDVMDLMEKSKVLSFCPKPLNREVFIQVAAMANMNYKRVYELSKKLKEMTDNYETRKLVERAKWILMERNSLNENEAYEKMRKKSMDSRMSMRSIAEAIIFTHEITNK</sequence>
<dbReference type="Gene3D" id="1.10.10.10">
    <property type="entry name" value="Winged helix-like DNA-binding domain superfamily/Winged helix DNA-binding domain"/>
    <property type="match status" value="1"/>
</dbReference>
<dbReference type="InterPro" id="IPR036388">
    <property type="entry name" value="WH-like_DNA-bd_sf"/>
</dbReference>
<dbReference type="RefSeq" id="WP_114297102.1">
    <property type="nucleotide sequence ID" value="NZ_QPJT01000006.1"/>
</dbReference>
<evidence type="ECO:0000313" key="7">
    <source>
        <dbReference type="Proteomes" id="UP000253034"/>
    </source>
</evidence>
<evidence type="ECO:0000259" key="5">
    <source>
        <dbReference type="PROSITE" id="PS50921"/>
    </source>
</evidence>
<dbReference type="PROSITE" id="PS50921">
    <property type="entry name" value="ANTAR"/>
    <property type="match status" value="1"/>
</dbReference>
<gene>
    <name evidence="6" type="ORF">DFR58_106124</name>
</gene>
<evidence type="ECO:0000256" key="3">
    <source>
        <dbReference type="PROSITE-ProRule" id="PRU00169"/>
    </source>
</evidence>
<dbReference type="PROSITE" id="PS50110">
    <property type="entry name" value="RESPONSE_REGULATORY"/>
    <property type="match status" value="1"/>
</dbReference>
<reference evidence="6 7" key="1">
    <citation type="submission" date="2018-07" db="EMBL/GenBank/DDBJ databases">
        <title>Genomic Encyclopedia of Type Strains, Phase IV (KMG-IV): sequencing the most valuable type-strain genomes for metagenomic binning, comparative biology and taxonomic classification.</title>
        <authorList>
            <person name="Goeker M."/>
        </authorList>
    </citation>
    <scope>NUCLEOTIDE SEQUENCE [LARGE SCALE GENOMIC DNA]</scope>
    <source>
        <strain evidence="6 7">DSM 27016</strain>
    </source>
</reference>
<organism evidence="6 7">
    <name type="scientific">Anaerobacterium chartisolvens</name>
    <dbReference type="NCBI Taxonomy" id="1297424"/>
    <lineage>
        <taxon>Bacteria</taxon>
        <taxon>Bacillati</taxon>
        <taxon>Bacillota</taxon>
        <taxon>Clostridia</taxon>
        <taxon>Eubacteriales</taxon>
        <taxon>Oscillospiraceae</taxon>
        <taxon>Anaerobacterium</taxon>
    </lineage>
</organism>
<dbReference type="InterPro" id="IPR008327">
    <property type="entry name" value="Sig_transdc_resp-reg_antiterm"/>
</dbReference>
<dbReference type="SMART" id="SM01012">
    <property type="entry name" value="ANTAR"/>
    <property type="match status" value="1"/>
</dbReference>
<dbReference type="OrthoDB" id="9779069at2"/>
<feature type="modified residue" description="4-aspartylphosphate" evidence="3">
    <location>
        <position position="55"/>
    </location>
</feature>
<dbReference type="EMBL" id="QPJT01000006">
    <property type="protein sequence ID" value="RCX17956.1"/>
    <property type="molecule type" value="Genomic_DNA"/>
</dbReference>